<evidence type="ECO:0000313" key="1">
    <source>
        <dbReference type="EMBL" id="CAH0401528.1"/>
    </source>
</evidence>
<organism evidence="1 2">
    <name type="scientific">Chilo suppressalis</name>
    <name type="common">Asiatic rice borer moth</name>
    <dbReference type="NCBI Taxonomy" id="168631"/>
    <lineage>
        <taxon>Eukaryota</taxon>
        <taxon>Metazoa</taxon>
        <taxon>Ecdysozoa</taxon>
        <taxon>Arthropoda</taxon>
        <taxon>Hexapoda</taxon>
        <taxon>Insecta</taxon>
        <taxon>Pterygota</taxon>
        <taxon>Neoptera</taxon>
        <taxon>Endopterygota</taxon>
        <taxon>Lepidoptera</taxon>
        <taxon>Glossata</taxon>
        <taxon>Ditrysia</taxon>
        <taxon>Pyraloidea</taxon>
        <taxon>Crambidae</taxon>
        <taxon>Crambinae</taxon>
        <taxon>Chilo</taxon>
    </lineage>
</organism>
<dbReference type="Gene3D" id="3.30.60.30">
    <property type="match status" value="1"/>
</dbReference>
<dbReference type="EMBL" id="OU963895">
    <property type="protein sequence ID" value="CAH0401528.1"/>
    <property type="molecule type" value="Genomic_DNA"/>
</dbReference>
<name>A0ABN8AYP5_CHISP</name>
<evidence type="ECO:0000313" key="2">
    <source>
        <dbReference type="Proteomes" id="UP001153292"/>
    </source>
</evidence>
<proteinExistence type="predicted"/>
<accession>A0ABN8AYP5</accession>
<reference evidence="1" key="1">
    <citation type="submission" date="2021-12" db="EMBL/GenBank/DDBJ databases">
        <authorList>
            <person name="King R."/>
        </authorList>
    </citation>
    <scope>NUCLEOTIDE SEQUENCE</scope>
</reference>
<protein>
    <submittedName>
        <fullName evidence="1">Uncharacterized protein</fullName>
    </submittedName>
</protein>
<gene>
    <name evidence="1" type="ORF">CHILSU_LOCUS4757</name>
</gene>
<dbReference type="Proteomes" id="UP001153292">
    <property type="component" value="Chromosome 2"/>
</dbReference>
<sequence length="63" mass="7907">MFNLYTTFANYCLMDFVNCMERYEVWQIVHMGECFELQILSEYLHYPYLDDYFLDQYYVIEDN</sequence>
<keyword evidence="2" id="KW-1185">Reference proteome</keyword>